<evidence type="ECO:0000313" key="1">
    <source>
        <dbReference type="EMBL" id="QDS87593.1"/>
    </source>
</evidence>
<organism evidence="1 2">
    <name type="scientific">Rosistilla ulvae</name>
    <dbReference type="NCBI Taxonomy" id="1930277"/>
    <lineage>
        <taxon>Bacteria</taxon>
        <taxon>Pseudomonadati</taxon>
        <taxon>Planctomycetota</taxon>
        <taxon>Planctomycetia</taxon>
        <taxon>Pirellulales</taxon>
        <taxon>Pirellulaceae</taxon>
        <taxon>Rosistilla</taxon>
    </lineage>
</organism>
<name>A0A517LYA4_9BACT</name>
<dbReference type="AlphaFoldDB" id="A0A517LYA4"/>
<keyword evidence="2" id="KW-1185">Reference proteome</keyword>
<gene>
    <name evidence="1" type="ORF">EC9_17720</name>
</gene>
<protein>
    <submittedName>
        <fullName evidence="1">Uncharacterized protein</fullName>
    </submittedName>
</protein>
<reference evidence="1 2" key="1">
    <citation type="submission" date="2019-02" db="EMBL/GenBank/DDBJ databases">
        <title>Deep-cultivation of Planctomycetes and their phenomic and genomic characterization uncovers novel biology.</title>
        <authorList>
            <person name="Wiegand S."/>
            <person name="Jogler M."/>
            <person name="Boedeker C."/>
            <person name="Pinto D."/>
            <person name="Vollmers J."/>
            <person name="Rivas-Marin E."/>
            <person name="Kohn T."/>
            <person name="Peeters S.H."/>
            <person name="Heuer A."/>
            <person name="Rast P."/>
            <person name="Oberbeckmann S."/>
            <person name="Bunk B."/>
            <person name="Jeske O."/>
            <person name="Meyerdierks A."/>
            <person name="Storesund J.E."/>
            <person name="Kallscheuer N."/>
            <person name="Luecker S."/>
            <person name="Lage O.M."/>
            <person name="Pohl T."/>
            <person name="Merkel B.J."/>
            <person name="Hornburger P."/>
            <person name="Mueller R.-W."/>
            <person name="Bruemmer F."/>
            <person name="Labrenz M."/>
            <person name="Spormann A.M."/>
            <person name="Op den Camp H."/>
            <person name="Overmann J."/>
            <person name="Amann R."/>
            <person name="Jetten M.S.M."/>
            <person name="Mascher T."/>
            <person name="Medema M.H."/>
            <person name="Devos D.P."/>
            <person name="Kaster A.-K."/>
            <person name="Ovreas L."/>
            <person name="Rohde M."/>
            <person name="Galperin M.Y."/>
            <person name="Jogler C."/>
        </authorList>
    </citation>
    <scope>NUCLEOTIDE SEQUENCE [LARGE SCALE GENOMIC DNA]</scope>
    <source>
        <strain evidence="1 2">EC9</strain>
    </source>
</reference>
<dbReference type="KEGG" id="ruv:EC9_17720"/>
<dbReference type="EMBL" id="CP036261">
    <property type="protein sequence ID" value="QDS87593.1"/>
    <property type="molecule type" value="Genomic_DNA"/>
</dbReference>
<evidence type="ECO:0000313" key="2">
    <source>
        <dbReference type="Proteomes" id="UP000319557"/>
    </source>
</evidence>
<proteinExistence type="predicted"/>
<sequence>MVLTIGTRPVAIQYDLQFRQLPCRLANASELETFGEAAELGKLAQASETVTTIASRIFRIWTH</sequence>
<accession>A0A517LYA4</accession>
<dbReference type="Proteomes" id="UP000319557">
    <property type="component" value="Chromosome"/>
</dbReference>